<evidence type="ECO:0000313" key="8">
    <source>
        <dbReference type="Proteomes" id="UP000483820"/>
    </source>
</evidence>
<keyword evidence="3" id="KW-0964">Secreted</keyword>
<sequence length="75" mass="8012">MLSTKTLVFILVVLLAISTVSSTPSGGNKCGRILMGHIDAICGKDCDESAEFWKLCAQGDAYSEDDIRQICCPTA</sequence>
<evidence type="ECO:0000256" key="6">
    <source>
        <dbReference type="SAM" id="SignalP"/>
    </source>
</evidence>
<dbReference type="CTD" id="9804950"/>
<dbReference type="InterPro" id="IPR003235">
    <property type="entry name" value="Nem_insulin-like_b-type"/>
</dbReference>
<evidence type="ECO:0000256" key="2">
    <source>
        <dbReference type="ARBA" id="ARBA00009034"/>
    </source>
</evidence>
<dbReference type="GO" id="GO:0005576">
    <property type="term" value="C:extracellular region"/>
    <property type="evidence" value="ECO:0007669"/>
    <property type="project" value="UniProtKB-SubCell"/>
</dbReference>
<evidence type="ECO:0000256" key="4">
    <source>
        <dbReference type="ARBA" id="ARBA00022729"/>
    </source>
</evidence>
<feature type="chain" id="PRO_5025622957" evidence="6">
    <location>
        <begin position="23"/>
        <end position="75"/>
    </location>
</feature>
<dbReference type="Gene3D" id="1.10.100.10">
    <property type="entry name" value="Insulin-like"/>
    <property type="match status" value="1"/>
</dbReference>
<comment type="similarity">
    <text evidence="2">Belongs to the insulin family.</text>
</comment>
<reference evidence="7 8" key="1">
    <citation type="submission" date="2019-12" db="EMBL/GenBank/DDBJ databases">
        <title>Chromosome-level assembly of the Caenorhabditis remanei genome.</title>
        <authorList>
            <person name="Teterina A.A."/>
            <person name="Willis J.H."/>
            <person name="Phillips P.C."/>
        </authorList>
    </citation>
    <scope>NUCLEOTIDE SEQUENCE [LARGE SCALE GENOMIC DNA]</scope>
    <source>
        <strain evidence="7 8">PX506</strain>
        <tissue evidence="7">Whole organism</tissue>
    </source>
</reference>
<comment type="subcellular location">
    <subcellularLocation>
        <location evidence="1">Secreted</location>
    </subcellularLocation>
</comment>
<evidence type="ECO:0000313" key="7">
    <source>
        <dbReference type="EMBL" id="KAF1763414.1"/>
    </source>
</evidence>
<proteinExistence type="inferred from homology"/>
<evidence type="ECO:0000256" key="5">
    <source>
        <dbReference type="ARBA" id="ARBA00023157"/>
    </source>
</evidence>
<dbReference type="AlphaFoldDB" id="A0A6A5H9C8"/>
<dbReference type="EMBL" id="WUAV01000003">
    <property type="protein sequence ID" value="KAF1763414.1"/>
    <property type="molecule type" value="Genomic_DNA"/>
</dbReference>
<evidence type="ECO:0000256" key="3">
    <source>
        <dbReference type="ARBA" id="ARBA00022525"/>
    </source>
</evidence>
<dbReference type="KEGG" id="crq:GCK72_011680"/>
<organism evidence="7 8">
    <name type="scientific">Caenorhabditis remanei</name>
    <name type="common">Caenorhabditis vulgaris</name>
    <dbReference type="NCBI Taxonomy" id="31234"/>
    <lineage>
        <taxon>Eukaryota</taxon>
        <taxon>Metazoa</taxon>
        <taxon>Ecdysozoa</taxon>
        <taxon>Nematoda</taxon>
        <taxon>Chromadorea</taxon>
        <taxon>Rhabditida</taxon>
        <taxon>Rhabditina</taxon>
        <taxon>Rhabditomorpha</taxon>
        <taxon>Rhabditoidea</taxon>
        <taxon>Rhabditidae</taxon>
        <taxon>Peloderinae</taxon>
        <taxon>Caenorhabditis</taxon>
    </lineage>
</organism>
<accession>A0A6A5H9C8</accession>
<feature type="signal peptide" evidence="6">
    <location>
        <begin position="1"/>
        <end position="22"/>
    </location>
</feature>
<protein>
    <submittedName>
        <fullName evidence="7">Uncharacterized protein</fullName>
    </submittedName>
</protein>
<dbReference type="RefSeq" id="XP_053588194.1">
    <property type="nucleotide sequence ID" value="XM_053728617.1"/>
</dbReference>
<keyword evidence="4 6" id="KW-0732">Signal</keyword>
<comment type="caution">
    <text evidence="7">The sequence shown here is derived from an EMBL/GenBank/DDBJ whole genome shotgun (WGS) entry which is preliminary data.</text>
</comment>
<dbReference type="GO" id="GO:0005179">
    <property type="term" value="F:hormone activity"/>
    <property type="evidence" value="ECO:0007669"/>
    <property type="project" value="InterPro"/>
</dbReference>
<dbReference type="Proteomes" id="UP000483820">
    <property type="component" value="Chromosome III"/>
</dbReference>
<keyword evidence="5" id="KW-1015">Disulfide bond</keyword>
<dbReference type="Pfam" id="PF03488">
    <property type="entry name" value="Ins_beta"/>
    <property type="match status" value="1"/>
</dbReference>
<name>A0A6A5H9C8_CAERE</name>
<evidence type="ECO:0000256" key="1">
    <source>
        <dbReference type="ARBA" id="ARBA00004613"/>
    </source>
</evidence>
<gene>
    <name evidence="7" type="ORF">GCK72_011680</name>
</gene>
<dbReference type="GeneID" id="9804950"/>